<evidence type="ECO:0000313" key="3">
    <source>
        <dbReference type="Proteomes" id="UP000027997"/>
    </source>
</evidence>
<sequence>MLNKIDKIMLGVLLALLVLSGGVHWRGERELPVEPEVTAHEVVEEVQEKPITAIPDFSDMLDVKAKKSAFFGFLLPMVQQENDTILKNRERVIALSSLSGFSEQDKVWLAEMAKKYRLRDVRVFDEAFFQALLTRVDTIPASLALAQSANETAWGTSRFARQGNNFFGQWCFSPGCGIVPGSRPEGETYEVQKFEDVAASVSAYMHNLNTNHQYRTLRELREQRRVSQEQFTGADLAHGLQAYSIRGAEYIEELLSMINSNKLLQYDLGDQG</sequence>
<protein>
    <recommendedName>
        <fullName evidence="1">Mannosyl-glycoprotein endo-beta-N-acetylglucosamidase-like domain-containing protein</fullName>
    </recommendedName>
</protein>
<dbReference type="InterPro" id="IPR053195">
    <property type="entry name" value="Bax-like"/>
</dbReference>
<dbReference type="Proteomes" id="UP000027997">
    <property type="component" value="Unassembled WGS sequence"/>
</dbReference>
<evidence type="ECO:0000259" key="1">
    <source>
        <dbReference type="Pfam" id="PF01832"/>
    </source>
</evidence>
<dbReference type="AlphaFoldDB" id="A0A081KEH6"/>
<keyword evidence="3" id="KW-1185">Reference proteome</keyword>
<comment type="caution">
    <text evidence="2">The sequence shown here is derived from an EMBL/GenBank/DDBJ whole genome shotgun (WGS) entry which is preliminary data.</text>
</comment>
<dbReference type="PANTHER" id="PTHR40572">
    <property type="entry name" value="PROTEIN BAX"/>
    <property type="match status" value="1"/>
</dbReference>
<organism evidence="2 3">
    <name type="scientific">Endozoicomonas elysicola</name>
    <dbReference type="NCBI Taxonomy" id="305900"/>
    <lineage>
        <taxon>Bacteria</taxon>
        <taxon>Pseudomonadati</taxon>
        <taxon>Pseudomonadota</taxon>
        <taxon>Gammaproteobacteria</taxon>
        <taxon>Oceanospirillales</taxon>
        <taxon>Endozoicomonadaceae</taxon>
        <taxon>Endozoicomonas</taxon>
    </lineage>
</organism>
<reference evidence="2 3" key="1">
    <citation type="submission" date="2014-06" db="EMBL/GenBank/DDBJ databases">
        <title>Whole Genome Sequences of Three Symbiotic Endozoicomonas Bacteria.</title>
        <authorList>
            <person name="Neave M.J."/>
            <person name="Apprill A."/>
            <person name="Voolstra C.R."/>
        </authorList>
    </citation>
    <scope>NUCLEOTIDE SEQUENCE [LARGE SCALE GENOMIC DNA]</scope>
    <source>
        <strain evidence="2 3">DSM 22380</strain>
    </source>
</reference>
<dbReference type="Gene3D" id="1.10.530.10">
    <property type="match status" value="1"/>
</dbReference>
<dbReference type="Pfam" id="PF01832">
    <property type="entry name" value="Glucosaminidase"/>
    <property type="match status" value="1"/>
</dbReference>
<dbReference type="RefSeq" id="WP_020584914.1">
    <property type="nucleotide sequence ID" value="NZ_JOJP01000001.1"/>
</dbReference>
<dbReference type="eggNOG" id="COG2992">
    <property type="taxonomic scope" value="Bacteria"/>
</dbReference>
<feature type="domain" description="Mannosyl-glycoprotein endo-beta-N-acetylglucosamidase-like" evidence="1">
    <location>
        <begin position="138"/>
        <end position="263"/>
    </location>
</feature>
<dbReference type="InterPro" id="IPR002901">
    <property type="entry name" value="MGlyc_endo_b_GlcNAc-like_dom"/>
</dbReference>
<proteinExistence type="predicted"/>
<evidence type="ECO:0000313" key="2">
    <source>
        <dbReference type="EMBL" id="KEI72552.1"/>
    </source>
</evidence>
<name>A0A081KEH6_9GAMM</name>
<dbReference type="EMBL" id="JOJP01000001">
    <property type="protein sequence ID" value="KEI72552.1"/>
    <property type="molecule type" value="Genomic_DNA"/>
</dbReference>
<accession>A0A081KEH6</accession>
<dbReference type="PANTHER" id="PTHR40572:SF1">
    <property type="entry name" value="PROTEIN BAX"/>
    <property type="match status" value="1"/>
</dbReference>
<dbReference type="STRING" id="305900.GV64_19080"/>
<gene>
    <name evidence="2" type="ORF">GV64_19080</name>
</gene>
<dbReference type="GO" id="GO:0004040">
    <property type="term" value="F:amidase activity"/>
    <property type="evidence" value="ECO:0007669"/>
    <property type="project" value="InterPro"/>
</dbReference>